<gene>
    <name evidence="5" type="ORF">PCOR1329_LOCUS42398</name>
</gene>
<dbReference type="PROSITE" id="PS50072">
    <property type="entry name" value="CSA_PPIASE_2"/>
    <property type="match status" value="1"/>
</dbReference>
<dbReference type="InterPro" id="IPR002130">
    <property type="entry name" value="Cyclophilin-type_PPIase_dom"/>
</dbReference>
<proteinExistence type="inferred from homology"/>
<dbReference type="PRINTS" id="PR00153">
    <property type="entry name" value="CSAPPISMRASE"/>
</dbReference>
<evidence type="ECO:0000256" key="3">
    <source>
        <dbReference type="RuleBase" id="RU363019"/>
    </source>
</evidence>
<protein>
    <recommendedName>
        <fullName evidence="3">Peptidyl-prolyl cis-trans isomerase</fullName>
        <shortName evidence="3">PPIase</shortName>
        <ecNumber evidence="3">5.2.1.8</ecNumber>
    </recommendedName>
</protein>
<name>A0ABN9TU90_9DINO</name>
<comment type="caution">
    <text evidence="5">The sequence shown here is derived from an EMBL/GenBank/DDBJ whole genome shotgun (WGS) entry which is preliminary data.</text>
</comment>
<evidence type="ECO:0000256" key="1">
    <source>
        <dbReference type="ARBA" id="ARBA00023110"/>
    </source>
</evidence>
<evidence type="ECO:0000313" key="6">
    <source>
        <dbReference type="Proteomes" id="UP001189429"/>
    </source>
</evidence>
<comment type="catalytic activity">
    <reaction evidence="3">
        <text>[protein]-peptidylproline (omega=180) = [protein]-peptidylproline (omega=0)</text>
        <dbReference type="Rhea" id="RHEA:16237"/>
        <dbReference type="Rhea" id="RHEA-COMP:10747"/>
        <dbReference type="Rhea" id="RHEA-COMP:10748"/>
        <dbReference type="ChEBI" id="CHEBI:83833"/>
        <dbReference type="ChEBI" id="CHEBI:83834"/>
        <dbReference type="EC" id="5.2.1.8"/>
    </reaction>
</comment>
<keyword evidence="2 3" id="KW-0413">Isomerase</keyword>
<dbReference type="Pfam" id="PF00160">
    <property type="entry name" value="Pro_isomerase"/>
    <property type="match status" value="1"/>
</dbReference>
<dbReference type="InterPro" id="IPR044665">
    <property type="entry name" value="E_coli_cyclophilin_A-like"/>
</dbReference>
<sequence>MAGSSRRPRRGTVAIAAVASLLTAGRLWAFVPVPGTDVQAAQRAGRRPALLGAAVLPAVDGAVGAVGAAGADFDVELKVSLGGDQGGEATVIVKVHPEWAPVGAAQFKKLIESGWYDDAGVFRVVPGFVAQFGLPAKAQPRLPEIKDDPVKVSNKRGTLVFATRGPNTRTSQLFINYKDNSFLDQQGFSPIGEVVGDGMQVVEKFYAGYGQKPNQGAITEQGNQYLDKEFPKLTKISKATVKG</sequence>
<reference evidence="5" key="1">
    <citation type="submission" date="2023-10" db="EMBL/GenBank/DDBJ databases">
        <authorList>
            <person name="Chen Y."/>
            <person name="Shah S."/>
            <person name="Dougan E. K."/>
            <person name="Thang M."/>
            <person name="Chan C."/>
        </authorList>
    </citation>
    <scope>NUCLEOTIDE SEQUENCE [LARGE SCALE GENOMIC DNA]</scope>
</reference>
<dbReference type="EC" id="5.2.1.8" evidence="3"/>
<keyword evidence="1 3" id="KW-0697">Rotamase</keyword>
<comment type="function">
    <text evidence="3">PPIases accelerate the folding of proteins. It catalyzes the cis-trans isomerization of proline imidic peptide bonds in oligopeptides.</text>
</comment>
<comment type="similarity">
    <text evidence="3">Belongs to the cyclophilin-type PPIase family.</text>
</comment>
<accession>A0ABN9TU90</accession>
<keyword evidence="6" id="KW-1185">Reference proteome</keyword>
<evidence type="ECO:0000256" key="2">
    <source>
        <dbReference type="ARBA" id="ARBA00023235"/>
    </source>
</evidence>
<dbReference type="Gene3D" id="2.40.100.10">
    <property type="entry name" value="Cyclophilin-like"/>
    <property type="match status" value="1"/>
</dbReference>
<organism evidence="5 6">
    <name type="scientific">Prorocentrum cordatum</name>
    <dbReference type="NCBI Taxonomy" id="2364126"/>
    <lineage>
        <taxon>Eukaryota</taxon>
        <taxon>Sar</taxon>
        <taxon>Alveolata</taxon>
        <taxon>Dinophyceae</taxon>
        <taxon>Prorocentrales</taxon>
        <taxon>Prorocentraceae</taxon>
        <taxon>Prorocentrum</taxon>
    </lineage>
</organism>
<dbReference type="SUPFAM" id="SSF50891">
    <property type="entry name" value="Cyclophilin-like"/>
    <property type="match status" value="1"/>
</dbReference>
<dbReference type="PANTHER" id="PTHR43246">
    <property type="entry name" value="PEPTIDYL-PROLYL CIS-TRANS ISOMERASE CYP38, CHLOROPLASTIC"/>
    <property type="match status" value="1"/>
</dbReference>
<dbReference type="EMBL" id="CAUYUJ010015094">
    <property type="protein sequence ID" value="CAK0849802.1"/>
    <property type="molecule type" value="Genomic_DNA"/>
</dbReference>
<evidence type="ECO:0000259" key="4">
    <source>
        <dbReference type="PROSITE" id="PS50072"/>
    </source>
</evidence>
<feature type="domain" description="PPIase cyclophilin-type" evidence="4">
    <location>
        <begin position="91"/>
        <end position="205"/>
    </location>
</feature>
<dbReference type="InterPro" id="IPR029000">
    <property type="entry name" value="Cyclophilin-like_dom_sf"/>
</dbReference>
<dbReference type="Proteomes" id="UP001189429">
    <property type="component" value="Unassembled WGS sequence"/>
</dbReference>
<evidence type="ECO:0000313" key="5">
    <source>
        <dbReference type="EMBL" id="CAK0849802.1"/>
    </source>
</evidence>